<reference evidence="1 2" key="2">
    <citation type="journal article" date="2022" name="Mol. Ecol. Resour.">
        <title>The genomes of chicory, endive, great burdock and yacon provide insights into Asteraceae paleo-polyploidization history and plant inulin production.</title>
        <authorList>
            <person name="Fan W."/>
            <person name="Wang S."/>
            <person name="Wang H."/>
            <person name="Wang A."/>
            <person name="Jiang F."/>
            <person name="Liu H."/>
            <person name="Zhao H."/>
            <person name="Xu D."/>
            <person name="Zhang Y."/>
        </authorList>
    </citation>
    <scope>NUCLEOTIDE SEQUENCE [LARGE SCALE GENOMIC DNA]</scope>
    <source>
        <strain evidence="2">cv. Yunnan</strain>
        <tissue evidence="1">Leaves</tissue>
    </source>
</reference>
<dbReference type="EMBL" id="CM042020">
    <property type="protein sequence ID" value="KAI3821718.1"/>
    <property type="molecule type" value="Genomic_DNA"/>
</dbReference>
<protein>
    <submittedName>
        <fullName evidence="1">Uncharacterized protein</fullName>
    </submittedName>
</protein>
<keyword evidence="2" id="KW-1185">Reference proteome</keyword>
<organism evidence="1 2">
    <name type="scientific">Smallanthus sonchifolius</name>
    <dbReference type="NCBI Taxonomy" id="185202"/>
    <lineage>
        <taxon>Eukaryota</taxon>
        <taxon>Viridiplantae</taxon>
        <taxon>Streptophyta</taxon>
        <taxon>Embryophyta</taxon>
        <taxon>Tracheophyta</taxon>
        <taxon>Spermatophyta</taxon>
        <taxon>Magnoliopsida</taxon>
        <taxon>eudicotyledons</taxon>
        <taxon>Gunneridae</taxon>
        <taxon>Pentapetalae</taxon>
        <taxon>asterids</taxon>
        <taxon>campanulids</taxon>
        <taxon>Asterales</taxon>
        <taxon>Asteraceae</taxon>
        <taxon>Asteroideae</taxon>
        <taxon>Heliantheae alliance</taxon>
        <taxon>Millerieae</taxon>
        <taxon>Smallanthus</taxon>
    </lineage>
</organism>
<accession>A0ACB9JPG8</accession>
<reference evidence="2" key="1">
    <citation type="journal article" date="2022" name="Mol. Ecol. Resour.">
        <title>The genomes of chicory, endive, great burdock and yacon provide insights into Asteraceae palaeo-polyploidization history and plant inulin production.</title>
        <authorList>
            <person name="Fan W."/>
            <person name="Wang S."/>
            <person name="Wang H."/>
            <person name="Wang A."/>
            <person name="Jiang F."/>
            <person name="Liu H."/>
            <person name="Zhao H."/>
            <person name="Xu D."/>
            <person name="Zhang Y."/>
        </authorList>
    </citation>
    <scope>NUCLEOTIDE SEQUENCE [LARGE SCALE GENOMIC DNA]</scope>
    <source>
        <strain evidence="2">cv. Yunnan</strain>
    </source>
</reference>
<comment type="caution">
    <text evidence="1">The sequence shown here is derived from an EMBL/GenBank/DDBJ whole genome shotgun (WGS) entry which is preliminary data.</text>
</comment>
<evidence type="ECO:0000313" key="2">
    <source>
        <dbReference type="Proteomes" id="UP001056120"/>
    </source>
</evidence>
<proteinExistence type="predicted"/>
<dbReference type="Proteomes" id="UP001056120">
    <property type="component" value="Linkage Group LG03"/>
</dbReference>
<name>A0ACB9JPG8_9ASTR</name>
<gene>
    <name evidence="1" type="ORF">L1987_09290</name>
</gene>
<evidence type="ECO:0000313" key="1">
    <source>
        <dbReference type="EMBL" id="KAI3821718.1"/>
    </source>
</evidence>
<sequence>MKIVDQLAKYSALNFEMPTSTGFHDASTQRELNVSVHYYGIPNPDQQADDSPMKEAQAQGKRVDSPVNESTTPSSPKFRADLESVIVLYTGLTASASPTQLIKVKVKDFDVESSQQFEGISDNAEEVDIDTVESATTHLTEPQASTKGAPLTASVHRDISQISHEERRTGFRKPTGTRADTIQSYEWRAEYRELQQPPIGWKYDA</sequence>